<keyword evidence="4 9" id="KW-0812">Transmembrane</keyword>
<keyword evidence="5" id="KW-0653">Protein transport</keyword>
<organism evidence="10">
    <name type="scientific">Ananas comosus var. bracteatus</name>
    <name type="common">red pineapple</name>
    <dbReference type="NCBI Taxonomy" id="296719"/>
    <lineage>
        <taxon>Eukaryota</taxon>
        <taxon>Viridiplantae</taxon>
        <taxon>Streptophyta</taxon>
        <taxon>Embryophyta</taxon>
        <taxon>Tracheophyta</taxon>
        <taxon>Spermatophyta</taxon>
        <taxon>Magnoliopsida</taxon>
        <taxon>Liliopsida</taxon>
        <taxon>Poales</taxon>
        <taxon>Bromeliaceae</taxon>
        <taxon>Bromelioideae</taxon>
        <taxon>Ananas</taxon>
    </lineage>
</organism>
<evidence type="ECO:0000256" key="5">
    <source>
        <dbReference type="ARBA" id="ARBA00022927"/>
    </source>
</evidence>
<sequence length="159" mass="17550">MADAAAAAAAAAAAYEVVYSGPLFSRPRPVVSNQLSSRVKFQFVKISRPLVRQSFPLSRLIRCATAGRNGRERLLSDEGFEHEPFWSSLVKDAVWGFRALAVFLAEQPSQLKYIDWPTFQSTLKTACLTLILVALLIVALCSIDSALCYILAWLLRKSA</sequence>
<keyword evidence="6 9" id="KW-1133">Transmembrane helix</keyword>
<evidence type="ECO:0000256" key="4">
    <source>
        <dbReference type="ARBA" id="ARBA00022692"/>
    </source>
</evidence>
<dbReference type="EMBL" id="LR862145">
    <property type="protein sequence ID" value="CAD1826196.1"/>
    <property type="molecule type" value="Genomic_DNA"/>
</dbReference>
<evidence type="ECO:0000256" key="8">
    <source>
        <dbReference type="ARBA" id="ARBA00023136"/>
    </source>
</evidence>
<feature type="transmembrane region" description="Helical" evidence="9">
    <location>
        <begin position="128"/>
        <end position="155"/>
    </location>
</feature>
<evidence type="ECO:0000256" key="3">
    <source>
        <dbReference type="ARBA" id="ARBA00022448"/>
    </source>
</evidence>
<dbReference type="AlphaFoldDB" id="A0A6V7P6B1"/>
<evidence type="ECO:0000313" key="10">
    <source>
        <dbReference type="EMBL" id="CAD1826196.1"/>
    </source>
</evidence>
<proteinExistence type="inferred from homology"/>
<evidence type="ECO:0000256" key="9">
    <source>
        <dbReference type="SAM" id="Phobius"/>
    </source>
</evidence>
<dbReference type="GO" id="GO:0016020">
    <property type="term" value="C:membrane"/>
    <property type="evidence" value="ECO:0007669"/>
    <property type="project" value="UniProtKB-SubCell"/>
</dbReference>
<accession>A0A6V7P6B1</accession>
<evidence type="ECO:0000256" key="1">
    <source>
        <dbReference type="ARBA" id="ARBA00004370"/>
    </source>
</evidence>
<evidence type="ECO:0000256" key="2">
    <source>
        <dbReference type="ARBA" id="ARBA00008274"/>
    </source>
</evidence>
<comment type="similarity">
    <text evidence="2">Belongs to the SecE/SEC61-gamma family.</text>
</comment>
<evidence type="ECO:0000256" key="6">
    <source>
        <dbReference type="ARBA" id="ARBA00022989"/>
    </source>
</evidence>
<gene>
    <name evidence="10" type="ORF">CB5_LOCUS9407</name>
</gene>
<name>A0A6V7P6B1_ANACO</name>
<keyword evidence="7" id="KW-0811">Translocation</keyword>
<dbReference type="InterPro" id="IPR001901">
    <property type="entry name" value="Translocase_SecE/Sec61-g"/>
</dbReference>
<protein>
    <submittedName>
        <fullName evidence="10">Uncharacterized protein</fullName>
    </submittedName>
</protein>
<dbReference type="GO" id="GO:0006886">
    <property type="term" value="P:intracellular protein transport"/>
    <property type="evidence" value="ECO:0007669"/>
    <property type="project" value="InterPro"/>
</dbReference>
<comment type="subcellular location">
    <subcellularLocation>
        <location evidence="1">Membrane</location>
    </subcellularLocation>
</comment>
<keyword evidence="3" id="KW-0813">Transport</keyword>
<dbReference type="Pfam" id="PF00584">
    <property type="entry name" value="SecE"/>
    <property type="match status" value="1"/>
</dbReference>
<keyword evidence="8 9" id="KW-0472">Membrane</keyword>
<dbReference type="PANTHER" id="PTHR37247:SF1">
    <property type="entry name" value="TRANSMEMBRANE PROTEIN"/>
    <property type="match status" value="1"/>
</dbReference>
<dbReference type="PANTHER" id="PTHR37247">
    <property type="entry name" value="TRANSMEMBRANE PROTEIN"/>
    <property type="match status" value="1"/>
</dbReference>
<dbReference type="GO" id="GO:0006605">
    <property type="term" value="P:protein targeting"/>
    <property type="evidence" value="ECO:0007669"/>
    <property type="project" value="InterPro"/>
</dbReference>
<reference evidence="10" key="1">
    <citation type="submission" date="2020-07" db="EMBL/GenBank/DDBJ databases">
        <authorList>
            <person name="Lin J."/>
        </authorList>
    </citation>
    <scope>NUCLEOTIDE SEQUENCE</scope>
</reference>
<evidence type="ECO:0000256" key="7">
    <source>
        <dbReference type="ARBA" id="ARBA00023010"/>
    </source>
</evidence>